<feature type="domain" description="4Fe-4S ferredoxin-type" evidence="9">
    <location>
        <begin position="238"/>
        <end position="268"/>
    </location>
</feature>
<evidence type="ECO:0000256" key="2">
    <source>
        <dbReference type="ARBA" id="ARBA00022475"/>
    </source>
</evidence>
<feature type="transmembrane region" description="Helical" evidence="8">
    <location>
        <begin position="405"/>
        <end position="432"/>
    </location>
</feature>
<keyword evidence="4" id="KW-0408">Iron</keyword>
<keyword evidence="3" id="KW-0479">Metal-binding</keyword>
<dbReference type="PROSITE" id="PS51379">
    <property type="entry name" value="4FE4S_FER_2"/>
    <property type="match status" value="1"/>
</dbReference>
<dbReference type="InterPro" id="IPR052378">
    <property type="entry name" value="NosR_regulator"/>
</dbReference>
<comment type="subcellular location">
    <subcellularLocation>
        <location evidence="1">Cell membrane</location>
    </subcellularLocation>
</comment>
<dbReference type="RefSeq" id="WP_227422342.1">
    <property type="nucleotide sequence ID" value="NZ_CP071868.1"/>
</dbReference>
<dbReference type="Proteomes" id="UP000663937">
    <property type="component" value="Chromosome"/>
</dbReference>
<dbReference type="InterPro" id="IPR017900">
    <property type="entry name" value="4Fe4S_Fe_S_CS"/>
</dbReference>
<dbReference type="PANTHER" id="PTHR30224:SF4">
    <property type="entry name" value="ELECTRON TRANSPORT PROTEIN YCCM-RELATED"/>
    <property type="match status" value="1"/>
</dbReference>
<feature type="transmembrane region" description="Helical" evidence="8">
    <location>
        <begin position="326"/>
        <end position="348"/>
    </location>
</feature>
<dbReference type="InterPro" id="IPR017896">
    <property type="entry name" value="4Fe4S_Fe-S-bd"/>
</dbReference>
<keyword evidence="8" id="KW-1133">Transmembrane helix</keyword>
<dbReference type="AlphaFoldDB" id="A0A8A4Z8C0"/>
<name>A0A8A4Z8C0_9MICO</name>
<evidence type="ECO:0000256" key="6">
    <source>
        <dbReference type="ARBA" id="ARBA00023136"/>
    </source>
</evidence>
<evidence type="ECO:0000256" key="3">
    <source>
        <dbReference type="ARBA" id="ARBA00022723"/>
    </source>
</evidence>
<feature type="transmembrane region" description="Helical" evidence="8">
    <location>
        <begin position="134"/>
        <end position="154"/>
    </location>
</feature>
<organism evidence="10 11">
    <name type="scientific">Pengzhenrongella sicca</name>
    <dbReference type="NCBI Taxonomy" id="2819238"/>
    <lineage>
        <taxon>Bacteria</taxon>
        <taxon>Bacillati</taxon>
        <taxon>Actinomycetota</taxon>
        <taxon>Actinomycetes</taxon>
        <taxon>Micrococcales</taxon>
        <taxon>Pengzhenrongella</taxon>
    </lineage>
</organism>
<evidence type="ECO:0000256" key="1">
    <source>
        <dbReference type="ARBA" id="ARBA00004236"/>
    </source>
</evidence>
<protein>
    <submittedName>
        <fullName evidence="10">4Fe-4S binding protein</fullName>
    </submittedName>
</protein>
<feature type="transmembrane region" description="Helical" evidence="8">
    <location>
        <begin position="360"/>
        <end position="385"/>
    </location>
</feature>
<dbReference type="SUPFAM" id="SSF54862">
    <property type="entry name" value="4Fe-4S ferredoxins"/>
    <property type="match status" value="1"/>
</dbReference>
<evidence type="ECO:0000313" key="11">
    <source>
        <dbReference type="Proteomes" id="UP000663937"/>
    </source>
</evidence>
<evidence type="ECO:0000259" key="9">
    <source>
        <dbReference type="PROSITE" id="PS51379"/>
    </source>
</evidence>
<feature type="transmembrane region" description="Helical" evidence="8">
    <location>
        <begin position="160"/>
        <end position="180"/>
    </location>
</feature>
<dbReference type="KEGG" id="psic:J4E96_11995"/>
<keyword evidence="8" id="KW-0812">Transmembrane</keyword>
<evidence type="ECO:0000256" key="4">
    <source>
        <dbReference type="ARBA" id="ARBA00023004"/>
    </source>
</evidence>
<dbReference type="PANTHER" id="PTHR30224">
    <property type="entry name" value="ELECTRON TRANSPORT PROTEIN"/>
    <property type="match status" value="1"/>
</dbReference>
<evidence type="ECO:0000256" key="7">
    <source>
        <dbReference type="SAM" id="MobiDB-lite"/>
    </source>
</evidence>
<feature type="transmembrane region" description="Helical" evidence="8">
    <location>
        <begin position="286"/>
        <end position="306"/>
    </location>
</feature>
<evidence type="ECO:0000313" key="10">
    <source>
        <dbReference type="EMBL" id="QTE28112.1"/>
    </source>
</evidence>
<dbReference type="GO" id="GO:0046872">
    <property type="term" value="F:metal ion binding"/>
    <property type="evidence" value="ECO:0007669"/>
    <property type="project" value="UniProtKB-KW"/>
</dbReference>
<dbReference type="GO" id="GO:0005886">
    <property type="term" value="C:plasma membrane"/>
    <property type="evidence" value="ECO:0007669"/>
    <property type="project" value="UniProtKB-SubCell"/>
</dbReference>
<feature type="transmembrane region" description="Helical" evidence="8">
    <location>
        <begin position="452"/>
        <end position="476"/>
    </location>
</feature>
<proteinExistence type="predicted"/>
<keyword evidence="2" id="KW-1003">Cell membrane</keyword>
<keyword evidence="11" id="KW-1185">Reference proteome</keyword>
<feature type="transmembrane region" description="Helical" evidence="8">
    <location>
        <begin position="89"/>
        <end position="113"/>
    </location>
</feature>
<gene>
    <name evidence="10" type="ORF">J4E96_11995</name>
</gene>
<dbReference type="Pfam" id="PF12801">
    <property type="entry name" value="Fer4_5"/>
    <property type="match status" value="2"/>
</dbReference>
<evidence type="ECO:0000256" key="5">
    <source>
        <dbReference type="ARBA" id="ARBA00023014"/>
    </source>
</evidence>
<reference evidence="10" key="1">
    <citation type="submission" date="2021-03" db="EMBL/GenBank/DDBJ databases">
        <title>Pengzhenrongella sicca gen. nov., sp. nov., a new member of suborder Micrococcineae isolated from High-Arctic tundra soil.</title>
        <authorList>
            <person name="Peng F."/>
        </authorList>
    </citation>
    <scope>NUCLEOTIDE SEQUENCE</scope>
    <source>
        <strain evidence="10">LRZ-2</strain>
    </source>
</reference>
<sequence length="478" mass="52031">MPAPVATRPGDPAPDRGVDPDATPDLPPMPAGRDLLAIPMVRRALRSRWYPGILQVPIAAVFGLVAYQLLLGPDAAHDNPGTALMWVLWWPLIPIVFVLVGRFWCAVCPFGALSDLVQKMVGARRPVPVFLKRYGVWIIDASFLIITWSDHVWGVVESPWGSGVLLLILTTLVIASGAFFQRRTFCRYLCFLGGMAGNYARVGMVELRADNAICTTCTARAVCYNGNEKVAGCPLFSFPRTMDDSANCNLCANCIKSCPNDAIQLRVRKPASELWFIRKPQLEQSFLAAAIMGIVLIQNVTMLEVWQDVLGAIERTTGVTSYPVIFTAAFVVAVGLPVGLLAGASWFASARNLESTRMNFARFGYALIPLDVAAHIAHNLFHLLAEGKSVFYTLTAMLGGESDGGSTALVGAGTIQILQFALLALGVAGSLYTARRITHRRYQTLARRRATLAPYVTIIGLLGALNIYLFVLPMAMRM</sequence>
<keyword evidence="5" id="KW-0411">Iron-sulfur</keyword>
<dbReference type="GO" id="GO:0051536">
    <property type="term" value="F:iron-sulfur cluster binding"/>
    <property type="evidence" value="ECO:0007669"/>
    <property type="project" value="UniProtKB-KW"/>
</dbReference>
<dbReference type="EMBL" id="CP071868">
    <property type="protein sequence ID" value="QTE28112.1"/>
    <property type="molecule type" value="Genomic_DNA"/>
</dbReference>
<evidence type="ECO:0000256" key="8">
    <source>
        <dbReference type="SAM" id="Phobius"/>
    </source>
</evidence>
<feature type="transmembrane region" description="Helical" evidence="8">
    <location>
        <begin position="49"/>
        <end position="69"/>
    </location>
</feature>
<keyword evidence="6 8" id="KW-0472">Membrane</keyword>
<dbReference type="PROSITE" id="PS00198">
    <property type="entry name" value="4FE4S_FER_1"/>
    <property type="match status" value="1"/>
</dbReference>
<accession>A0A8A4Z8C0</accession>
<feature type="region of interest" description="Disordered" evidence="7">
    <location>
        <begin position="1"/>
        <end position="30"/>
    </location>
</feature>